<dbReference type="EMBL" id="BTGU01000023">
    <property type="protein sequence ID" value="GMN46746.1"/>
    <property type="molecule type" value="Genomic_DNA"/>
</dbReference>
<dbReference type="GO" id="GO:0003729">
    <property type="term" value="F:mRNA binding"/>
    <property type="evidence" value="ECO:0007669"/>
    <property type="project" value="TreeGrafter"/>
</dbReference>
<dbReference type="InterPro" id="IPR002885">
    <property type="entry name" value="PPR_rpt"/>
</dbReference>
<proteinExistence type="inferred from homology"/>
<sequence>MLARLQRARPFSVSKTDVNPLRYLLFNQLCTKIESTQVPESPELPSWAKADPASACEDDDFVIPSLANWIETRSLDDPGKVVQQFLYEATELDVDKMSKILKNRYSSPEEAAQALDGCGLSVSEYTVEQLLKRFSHEWVPAFGVFEWAKAQAGYQHSPELYNLMVDILGKAKQFHLMWELIEEMNNLGGYISSLTMAKAMRRLARARKYTEAIDVLRGIERYSLRKNVTALNYLMEALVKENSVEHAYEAFMEFKKSIPVNDQSFNILINGWCKARQLDTARKSMEAMENHGFQPDTFSYTCFINAYCHDKDFRKVYALLDEMKEKGCTPSVVTYTIVMHALGKAKQINEALEIYERMKESGCVPDTSFYNSLIFILGKAGRLKDARELFDDMPKQGVTPNVLTYTTMISCACDHLLEEEALKLLKKMEEESCKPDIETYAPLLKMCCKKKRMKVLYFLLNHMFNNNVSIDVGTYSLLITGLCKSGKIEHACSFFEEMVSKGMVPRDSPYNRLVKELEARNMVEAKENIEKLKLNAKEITS</sequence>
<name>A0AA88ASS8_FICCA</name>
<keyword evidence="5" id="KW-1185">Reference proteome</keyword>
<dbReference type="PANTHER" id="PTHR47938:SF35">
    <property type="entry name" value="PENTATRICOPEPTIDE REPEAT-CONTAINING PROTEIN 4, MITOCHONDRIAL-RELATED"/>
    <property type="match status" value="1"/>
</dbReference>
<evidence type="ECO:0000313" key="5">
    <source>
        <dbReference type="Proteomes" id="UP001187192"/>
    </source>
</evidence>
<feature type="repeat" description="PPR" evidence="3">
    <location>
        <begin position="331"/>
        <end position="365"/>
    </location>
</feature>
<evidence type="ECO:0008006" key="6">
    <source>
        <dbReference type="Google" id="ProtNLM"/>
    </source>
</evidence>
<organism evidence="4 5">
    <name type="scientific">Ficus carica</name>
    <name type="common">Common fig</name>
    <dbReference type="NCBI Taxonomy" id="3494"/>
    <lineage>
        <taxon>Eukaryota</taxon>
        <taxon>Viridiplantae</taxon>
        <taxon>Streptophyta</taxon>
        <taxon>Embryophyta</taxon>
        <taxon>Tracheophyta</taxon>
        <taxon>Spermatophyta</taxon>
        <taxon>Magnoliopsida</taxon>
        <taxon>eudicotyledons</taxon>
        <taxon>Gunneridae</taxon>
        <taxon>Pentapetalae</taxon>
        <taxon>rosids</taxon>
        <taxon>fabids</taxon>
        <taxon>Rosales</taxon>
        <taxon>Moraceae</taxon>
        <taxon>Ficeae</taxon>
        <taxon>Ficus</taxon>
    </lineage>
</organism>
<keyword evidence="2" id="KW-0677">Repeat</keyword>
<evidence type="ECO:0000256" key="1">
    <source>
        <dbReference type="ARBA" id="ARBA00007626"/>
    </source>
</evidence>
<evidence type="ECO:0000313" key="4">
    <source>
        <dbReference type="EMBL" id="GMN46746.1"/>
    </source>
</evidence>
<dbReference type="PROSITE" id="PS51375">
    <property type="entry name" value="PPR"/>
    <property type="match status" value="6"/>
</dbReference>
<feature type="repeat" description="PPR" evidence="3">
    <location>
        <begin position="296"/>
        <end position="330"/>
    </location>
</feature>
<comment type="caution">
    <text evidence="4">The sequence shown here is derived from an EMBL/GenBank/DDBJ whole genome shotgun (WGS) entry which is preliminary data.</text>
</comment>
<dbReference type="NCBIfam" id="TIGR00756">
    <property type="entry name" value="PPR"/>
    <property type="match status" value="6"/>
</dbReference>
<comment type="similarity">
    <text evidence="1">Belongs to the PPR family. P subfamily.</text>
</comment>
<gene>
    <name evidence="4" type="ORF">TIFTF001_015924</name>
</gene>
<dbReference type="PANTHER" id="PTHR47938">
    <property type="entry name" value="RESPIRATORY COMPLEX I CHAPERONE (CIA84), PUTATIVE (AFU_ORTHOLOGUE AFUA_2G06020)-RELATED"/>
    <property type="match status" value="1"/>
</dbReference>
<feature type="repeat" description="PPR" evidence="3">
    <location>
        <begin position="261"/>
        <end position="295"/>
    </location>
</feature>
<evidence type="ECO:0000256" key="3">
    <source>
        <dbReference type="PROSITE-ProRule" id="PRU00708"/>
    </source>
</evidence>
<dbReference type="Proteomes" id="UP001187192">
    <property type="component" value="Unassembled WGS sequence"/>
</dbReference>
<dbReference type="Gene3D" id="1.25.40.10">
    <property type="entry name" value="Tetratricopeptide repeat domain"/>
    <property type="match status" value="3"/>
</dbReference>
<feature type="repeat" description="PPR" evidence="3">
    <location>
        <begin position="366"/>
        <end position="400"/>
    </location>
</feature>
<accession>A0AA88ASS8</accession>
<reference evidence="4" key="1">
    <citation type="submission" date="2023-07" db="EMBL/GenBank/DDBJ databases">
        <title>draft genome sequence of fig (Ficus carica).</title>
        <authorList>
            <person name="Takahashi T."/>
            <person name="Nishimura K."/>
        </authorList>
    </citation>
    <scope>NUCLEOTIDE SEQUENCE</scope>
</reference>
<dbReference type="AlphaFoldDB" id="A0AA88ASS8"/>
<dbReference type="Pfam" id="PF13041">
    <property type="entry name" value="PPR_2"/>
    <property type="match status" value="3"/>
</dbReference>
<dbReference type="Pfam" id="PF01535">
    <property type="entry name" value="PPR"/>
    <property type="match status" value="1"/>
</dbReference>
<dbReference type="SUPFAM" id="SSF48452">
    <property type="entry name" value="TPR-like"/>
    <property type="match status" value="1"/>
</dbReference>
<protein>
    <recommendedName>
        <fullName evidence="6">Pentatricopeptide repeat-containing protein</fullName>
    </recommendedName>
</protein>
<feature type="repeat" description="PPR" evidence="3">
    <location>
        <begin position="471"/>
        <end position="505"/>
    </location>
</feature>
<evidence type="ECO:0000256" key="2">
    <source>
        <dbReference type="ARBA" id="ARBA00022737"/>
    </source>
</evidence>
<dbReference type="Pfam" id="PF12854">
    <property type="entry name" value="PPR_1"/>
    <property type="match status" value="1"/>
</dbReference>
<dbReference type="InterPro" id="IPR011990">
    <property type="entry name" value="TPR-like_helical_dom_sf"/>
</dbReference>
<feature type="repeat" description="PPR" evidence="3">
    <location>
        <begin position="401"/>
        <end position="435"/>
    </location>
</feature>